<evidence type="ECO:0000313" key="7">
    <source>
        <dbReference type="EMBL" id="BDG72899.1"/>
    </source>
</evidence>
<dbReference type="Gene3D" id="1.20.1530.20">
    <property type="match status" value="1"/>
</dbReference>
<dbReference type="PANTHER" id="PTHR10361:SF24">
    <property type="entry name" value="P3 PROTEIN"/>
    <property type="match status" value="1"/>
</dbReference>
<feature type="transmembrane region" description="Helical" evidence="6">
    <location>
        <begin position="301"/>
        <end position="323"/>
    </location>
</feature>
<feature type="transmembrane region" description="Helical" evidence="6">
    <location>
        <begin position="111"/>
        <end position="131"/>
    </location>
</feature>
<dbReference type="InterPro" id="IPR002657">
    <property type="entry name" value="BilAc:Na_symport/Acr3"/>
</dbReference>
<keyword evidence="3 6" id="KW-1133">Transmembrane helix</keyword>
<feature type="transmembrane region" description="Helical" evidence="6">
    <location>
        <begin position="83"/>
        <end position="105"/>
    </location>
</feature>
<keyword evidence="4 6" id="KW-0472">Membrane</keyword>
<accession>A0ABN6P2R7</accession>
<comment type="subcellular location">
    <subcellularLocation>
        <location evidence="1">Membrane</location>
        <topology evidence="1">Multi-pass membrane protein</topology>
    </subcellularLocation>
</comment>
<feature type="transmembrane region" description="Helical" evidence="6">
    <location>
        <begin position="210"/>
        <end position="231"/>
    </location>
</feature>
<sequence>MRATTKAALPGRRRAGPGTRHAARGPVYRGAEQTPGQGAAGDRAMGVTTEILLPLALFAIMFALGLGLAPADFRRVVQQPRDVLAGLISQILLLPAVAFVIAMVWSPAPALAVGLMMIASAPGGVTSNLLTRFAGGDVALSVALTAITSLAAMVTVPIVVFLALEHFAGTGAAADLSLVGIALRMFGIVVVPVLLGMALRGARPALAAAWLPRAEALSGVLFLIVVAAAIWTERQNIATSFAAAGLAALVLNLVMMAVAYWGSAALGCARPQRIALSLECGLQNGTLAIAVVAALGLDAAYALPAAIYSLLMFATALGFVAVVRRG</sequence>
<feature type="transmembrane region" description="Helical" evidence="6">
    <location>
        <begin position="237"/>
        <end position="262"/>
    </location>
</feature>
<evidence type="ECO:0000256" key="3">
    <source>
        <dbReference type="ARBA" id="ARBA00022989"/>
    </source>
</evidence>
<feature type="region of interest" description="Disordered" evidence="5">
    <location>
        <begin position="1"/>
        <end position="40"/>
    </location>
</feature>
<dbReference type="RefSeq" id="WP_244407080.1">
    <property type="nucleotide sequence ID" value="NZ_AP025637.1"/>
</dbReference>
<feature type="transmembrane region" description="Helical" evidence="6">
    <location>
        <begin position="51"/>
        <end position="71"/>
    </location>
</feature>
<feature type="transmembrane region" description="Helical" evidence="6">
    <location>
        <begin position="138"/>
        <end position="164"/>
    </location>
</feature>
<evidence type="ECO:0000256" key="4">
    <source>
        <dbReference type="ARBA" id="ARBA00023136"/>
    </source>
</evidence>
<name>A0ABN6P2R7_9PROT</name>
<proteinExistence type="predicted"/>
<dbReference type="InterPro" id="IPR038770">
    <property type="entry name" value="Na+/solute_symporter_sf"/>
</dbReference>
<dbReference type="Pfam" id="PF01758">
    <property type="entry name" value="SBF"/>
    <property type="match status" value="1"/>
</dbReference>
<protein>
    <submittedName>
        <fullName evidence="7">Transporter</fullName>
    </submittedName>
</protein>
<evidence type="ECO:0000256" key="1">
    <source>
        <dbReference type="ARBA" id="ARBA00004141"/>
    </source>
</evidence>
<dbReference type="Proteomes" id="UP000831327">
    <property type="component" value="Chromosome"/>
</dbReference>
<feature type="transmembrane region" description="Helical" evidence="6">
    <location>
        <begin position="274"/>
        <end position="295"/>
    </location>
</feature>
<gene>
    <name evidence="7" type="ORF">Rmf_28280</name>
</gene>
<keyword evidence="8" id="KW-1185">Reference proteome</keyword>
<dbReference type="EMBL" id="AP025637">
    <property type="protein sequence ID" value="BDG72899.1"/>
    <property type="molecule type" value="Genomic_DNA"/>
</dbReference>
<evidence type="ECO:0000256" key="5">
    <source>
        <dbReference type="SAM" id="MobiDB-lite"/>
    </source>
</evidence>
<dbReference type="InterPro" id="IPR004710">
    <property type="entry name" value="Bilac:Na_transpt"/>
</dbReference>
<evidence type="ECO:0000313" key="8">
    <source>
        <dbReference type="Proteomes" id="UP000831327"/>
    </source>
</evidence>
<evidence type="ECO:0000256" key="2">
    <source>
        <dbReference type="ARBA" id="ARBA00022692"/>
    </source>
</evidence>
<reference evidence="7 8" key="1">
    <citation type="journal article" date="2016" name="Microbes Environ.">
        <title>Phylogenetically diverse aerobic anoxygenic phototrophic bacteria isolated from epilithic biofilms in Tama river, Japan.</title>
        <authorList>
            <person name="Hirose S."/>
            <person name="Matsuura K."/>
            <person name="Haruta S."/>
        </authorList>
    </citation>
    <scope>NUCLEOTIDE SEQUENCE [LARGE SCALE GENOMIC DNA]</scope>
    <source>
        <strain evidence="7 8">S08</strain>
    </source>
</reference>
<keyword evidence="2 6" id="KW-0812">Transmembrane</keyword>
<evidence type="ECO:0000256" key="6">
    <source>
        <dbReference type="SAM" id="Phobius"/>
    </source>
</evidence>
<organism evidence="7 8">
    <name type="scientific">Roseomonas fluvialis</name>
    <dbReference type="NCBI Taxonomy" id="1750527"/>
    <lineage>
        <taxon>Bacteria</taxon>
        <taxon>Pseudomonadati</taxon>
        <taxon>Pseudomonadota</taxon>
        <taxon>Alphaproteobacteria</taxon>
        <taxon>Acetobacterales</taxon>
        <taxon>Roseomonadaceae</taxon>
        <taxon>Roseomonas</taxon>
    </lineage>
</organism>
<feature type="transmembrane region" description="Helical" evidence="6">
    <location>
        <begin position="176"/>
        <end position="198"/>
    </location>
</feature>
<dbReference type="PANTHER" id="PTHR10361">
    <property type="entry name" value="SODIUM-BILE ACID COTRANSPORTER"/>
    <property type="match status" value="1"/>
</dbReference>